<evidence type="ECO:0000313" key="2">
    <source>
        <dbReference type="Proteomes" id="UP000596123"/>
    </source>
</evidence>
<keyword evidence="2" id="KW-1185">Reference proteome</keyword>
<protein>
    <submittedName>
        <fullName evidence="1">Uncharacterized protein</fullName>
    </submittedName>
</protein>
<reference evidence="1 2" key="1">
    <citation type="submission" date="2020-12" db="EMBL/GenBank/DDBJ databases">
        <title>Complete genome sequence of Erwinia phage pEa_SNUABM_5.</title>
        <authorList>
            <person name="Kim S.G."/>
            <person name="Lee S.B."/>
            <person name="Kwon J."/>
            <person name="Park S.C."/>
        </authorList>
    </citation>
    <scope>NUCLEOTIDE SEQUENCE [LARGE SCALE GENOMIC DNA]</scope>
</reference>
<gene>
    <name evidence="1" type="ORF">pEaSNUABM5_00129</name>
</gene>
<name>A0A7T8IVN9_9CAUD</name>
<sequence length="215" mass="24022">MRTVHTFQRRVTYIEDGWPHVRNMEFTVGFTDLADSPEKLVNIQQHLAAHVFAFFDQEMLIDSVAGIAQFKHVSFPHHGIGIDIVSQDLSEFSVIADALSMHLSALFSCNVEAYSCHSDDNKSILRSLQIGVSKMRRCQMFDLDRGALVGYEVLTDKQDVPQNVVLDKRIEIADAAPLVEVDRSTKNRGFSPYFIKGIVLQAGAINGQALINEDA</sequence>
<dbReference type="Proteomes" id="UP000596123">
    <property type="component" value="Segment"/>
</dbReference>
<proteinExistence type="predicted"/>
<dbReference type="EMBL" id="MW366843">
    <property type="protein sequence ID" value="QQO90271.1"/>
    <property type="molecule type" value="Genomic_DNA"/>
</dbReference>
<evidence type="ECO:0000313" key="1">
    <source>
        <dbReference type="EMBL" id="QQO90271.1"/>
    </source>
</evidence>
<accession>A0A7T8IVN9</accession>
<organism evidence="1 2">
    <name type="scientific">Erwinia phage pEa_SNUABM_5</name>
    <dbReference type="NCBI Taxonomy" id="2797313"/>
    <lineage>
        <taxon>Viruses</taxon>
        <taxon>Duplodnaviria</taxon>
        <taxon>Heunggongvirae</taxon>
        <taxon>Uroviricota</taxon>
        <taxon>Caudoviricetes</taxon>
        <taxon>Rivsvirus</taxon>
        <taxon>Rivsvirus SNUABM5</taxon>
    </lineage>
</organism>